<protein>
    <submittedName>
        <fullName evidence="1">Uncharacterized protein</fullName>
    </submittedName>
</protein>
<dbReference type="Gramene" id="PNW85882">
    <property type="protein sequence ID" value="PNW85882"/>
    <property type="gene ID" value="CHLRE_03g201417v5"/>
</dbReference>
<reference evidence="1 2" key="1">
    <citation type="journal article" date="2007" name="Science">
        <title>The Chlamydomonas genome reveals the evolution of key animal and plant functions.</title>
        <authorList>
            <person name="Merchant S.S."/>
            <person name="Prochnik S.E."/>
            <person name="Vallon O."/>
            <person name="Harris E.H."/>
            <person name="Karpowicz S.J."/>
            <person name="Witman G.B."/>
            <person name="Terry A."/>
            <person name="Salamov A."/>
            <person name="Fritz-Laylin L.K."/>
            <person name="Marechal-Drouard L."/>
            <person name="Marshall W.F."/>
            <person name="Qu L.H."/>
            <person name="Nelson D.R."/>
            <person name="Sanderfoot A.A."/>
            <person name="Spalding M.H."/>
            <person name="Kapitonov V.V."/>
            <person name="Ren Q."/>
            <person name="Ferris P."/>
            <person name="Lindquist E."/>
            <person name="Shapiro H."/>
            <person name="Lucas S.M."/>
            <person name="Grimwood J."/>
            <person name="Schmutz J."/>
            <person name="Cardol P."/>
            <person name="Cerutti H."/>
            <person name="Chanfreau G."/>
            <person name="Chen C.L."/>
            <person name="Cognat V."/>
            <person name="Croft M.T."/>
            <person name="Dent R."/>
            <person name="Dutcher S."/>
            <person name="Fernandez E."/>
            <person name="Fukuzawa H."/>
            <person name="Gonzalez-Ballester D."/>
            <person name="Gonzalez-Halphen D."/>
            <person name="Hallmann A."/>
            <person name="Hanikenne M."/>
            <person name="Hippler M."/>
            <person name="Inwood W."/>
            <person name="Jabbari K."/>
            <person name="Kalanon M."/>
            <person name="Kuras R."/>
            <person name="Lefebvre P.A."/>
            <person name="Lemaire S.D."/>
            <person name="Lobanov A.V."/>
            <person name="Lohr M."/>
            <person name="Manuell A."/>
            <person name="Meier I."/>
            <person name="Mets L."/>
            <person name="Mittag M."/>
            <person name="Mittelmeier T."/>
            <person name="Moroney J.V."/>
            <person name="Moseley J."/>
            <person name="Napoli C."/>
            <person name="Nedelcu A.M."/>
            <person name="Niyogi K."/>
            <person name="Novoselov S.V."/>
            <person name="Paulsen I.T."/>
            <person name="Pazour G."/>
            <person name="Purton S."/>
            <person name="Ral J.P."/>
            <person name="Riano-Pachon D.M."/>
            <person name="Riekhof W."/>
            <person name="Rymarquis L."/>
            <person name="Schroda M."/>
            <person name="Stern D."/>
            <person name="Umen J."/>
            <person name="Willows R."/>
            <person name="Wilson N."/>
            <person name="Zimmer S.L."/>
            <person name="Allmer J."/>
            <person name="Balk J."/>
            <person name="Bisova K."/>
            <person name="Chen C.J."/>
            <person name="Elias M."/>
            <person name="Gendler K."/>
            <person name="Hauser C."/>
            <person name="Lamb M.R."/>
            <person name="Ledford H."/>
            <person name="Long J.C."/>
            <person name="Minagawa J."/>
            <person name="Page M.D."/>
            <person name="Pan J."/>
            <person name="Pootakham W."/>
            <person name="Roje S."/>
            <person name="Rose A."/>
            <person name="Stahlberg E."/>
            <person name="Terauchi A.M."/>
            <person name="Yang P."/>
            <person name="Ball S."/>
            <person name="Bowler C."/>
            <person name="Dieckmann C.L."/>
            <person name="Gladyshev V.N."/>
            <person name="Green P."/>
            <person name="Jorgensen R."/>
            <person name="Mayfield S."/>
            <person name="Mueller-Roeber B."/>
            <person name="Rajamani S."/>
            <person name="Sayre R.T."/>
            <person name="Brokstein P."/>
            <person name="Dubchak I."/>
            <person name="Goodstein D."/>
            <person name="Hornick L."/>
            <person name="Huang Y.W."/>
            <person name="Jhaveri J."/>
            <person name="Luo Y."/>
            <person name="Martinez D."/>
            <person name="Ngau W.C."/>
            <person name="Otillar B."/>
            <person name="Poliakov A."/>
            <person name="Porter A."/>
            <person name="Szajkowski L."/>
            <person name="Werner G."/>
            <person name="Zhou K."/>
            <person name="Grigoriev I.V."/>
            <person name="Rokhsar D.S."/>
            <person name="Grossman A.R."/>
        </authorList>
    </citation>
    <scope>NUCLEOTIDE SEQUENCE [LARGE SCALE GENOMIC DNA]</scope>
    <source>
        <strain evidence="2">CC-503</strain>
    </source>
</reference>
<proteinExistence type="predicted"/>
<gene>
    <name evidence="1" type="ORF">CHLRE_03g201417v5</name>
</gene>
<dbReference type="GeneID" id="5728503"/>
<dbReference type="InParanoid" id="A0A2K3DZB4"/>
<dbReference type="EMBL" id="CM008964">
    <property type="protein sequence ID" value="PNW85882.1"/>
    <property type="molecule type" value="Genomic_DNA"/>
</dbReference>
<name>A0A2K3DZB4_CHLRE</name>
<dbReference type="RefSeq" id="XP_042926559.1">
    <property type="nucleotide sequence ID" value="XM_043061368.1"/>
</dbReference>
<sequence length="62" mass="7412">MRRCWRHLLHSRLRGLLRGNPLQVICPLGRVIPYYCWRRGYGLLHDVNVRREGGARRISRAM</sequence>
<evidence type="ECO:0000313" key="2">
    <source>
        <dbReference type="Proteomes" id="UP000006906"/>
    </source>
</evidence>
<dbReference type="KEGG" id="cre:CHLRE_03g201417v5"/>
<accession>A0A2K3DZB4</accession>
<dbReference type="AlphaFoldDB" id="A0A2K3DZB4"/>
<dbReference type="Proteomes" id="UP000006906">
    <property type="component" value="Chromosome 3"/>
</dbReference>
<evidence type="ECO:0000313" key="1">
    <source>
        <dbReference type="EMBL" id="PNW85882.1"/>
    </source>
</evidence>
<keyword evidence="2" id="KW-1185">Reference proteome</keyword>
<organism evidence="1 2">
    <name type="scientific">Chlamydomonas reinhardtii</name>
    <name type="common">Chlamydomonas smithii</name>
    <dbReference type="NCBI Taxonomy" id="3055"/>
    <lineage>
        <taxon>Eukaryota</taxon>
        <taxon>Viridiplantae</taxon>
        <taxon>Chlorophyta</taxon>
        <taxon>core chlorophytes</taxon>
        <taxon>Chlorophyceae</taxon>
        <taxon>CS clade</taxon>
        <taxon>Chlamydomonadales</taxon>
        <taxon>Chlamydomonadaceae</taxon>
        <taxon>Chlamydomonas</taxon>
    </lineage>
</organism>